<feature type="transmembrane region" description="Helical" evidence="12">
    <location>
        <begin position="37"/>
        <end position="61"/>
    </location>
</feature>
<keyword evidence="9 12" id="KW-1133">Transmembrane helix</keyword>
<dbReference type="GO" id="GO:0000139">
    <property type="term" value="C:Golgi membrane"/>
    <property type="evidence" value="ECO:0007669"/>
    <property type="project" value="UniProtKB-SubCell"/>
</dbReference>
<keyword evidence="4 12" id="KW-0813">Transport</keyword>
<evidence type="ECO:0000256" key="5">
    <source>
        <dbReference type="ARBA" id="ARBA00022475"/>
    </source>
</evidence>
<keyword evidence="10" id="KW-0333">Golgi apparatus</keyword>
<feature type="transmembrane region" description="Helical" evidence="12">
    <location>
        <begin position="12"/>
        <end position="31"/>
    </location>
</feature>
<keyword evidence="5" id="KW-1003">Cell membrane</keyword>
<dbReference type="GO" id="GO:0005886">
    <property type="term" value="C:plasma membrane"/>
    <property type="evidence" value="ECO:0007669"/>
    <property type="project" value="UniProtKB-SubCell"/>
</dbReference>
<dbReference type="GO" id="GO:0051119">
    <property type="term" value="F:sugar transmembrane transporter activity"/>
    <property type="evidence" value="ECO:0007669"/>
    <property type="project" value="InterPro"/>
</dbReference>
<keyword evidence="14" id="KW-1185">Reference proteome</keyword>
<proteinExistence type="inferred from homology"/>
<dbReference type="InterPro" id="IPR047664">
    <property type="entry name" value="SWEET"/>
</dbReference>
<dbReference type="InterPro" id="IPR004316">
    <property type="entry name" value="SWEET_rpt"/>
</dbReference>
<dbReference type="FunFam" id="1.20.1280.290:FF:000004">
    <property type="entry name" value="Sugar transporter SWEET"/>
    <property type="match status" value="1"/>
</dbReference>
<dbReference type="EMBL" id="JARYMX010000001">
    <property type="protein sequence ID" value="KAJ9567904.1"/>
    <property type="molecule type" value="Genomic_DNA"/>
</dbReference>
<evidence type="ECO:0000256" key="10">
    <source>
        <dbReference type="ARBA" id="ARBA00023034"/>
    </source>
</evidence>
<organism evidence="13 14">
    <name type="scientific">Centaurea solstitialis</name>
    <name type="common">yellow star-thistle</name>
    <dbReference type="NCBI Taxonomy" id="347529"/>
    <lineage>
        <taxon>Eukaryota</taxon>
        <taxon>Viridiplantae</taxon>
        <taxon>Streptophyta</taxon>
        <taxon>Embryophyta</taxon>
        <taxon>Tracheophyta</taxon>
        <taxon>Spermatophyta</taxon>
        <taxon>Magnoliopsida</taxon>
        <taxon>eudicotyledons</taxon>
        <taxon>Gunneridae</taxon>
        <taxon>Pentapetalae</taxon>
        <taxon>asterids</taxon>
        <taxon>campanulids</taxon>
        <taxon>Asterales</taxon>
        <taxon>Asteraceae</taxon>
        <taxon>Carduoideae</taxon>
        <taxon>Cardueae</taxon>
        <taxon>Centaureinae</taxon>
        <taxon>Centaurea</taxon>
    </lineage>
</organism>
<accession>A0AA38WVE1</accession>
<dbReference type="AlphaFoldDB" id="A0AA38WVE1"/>
<evidence type="ECO:0000256" key="11">
    <source>
        <dbReference type="ARBA" id="ARBA00023136"/>
    </source>
</evidence>
<keyword evidence="11 12" id="KW-0472">Membrane</keyword>
<keyword evidence="6 12" id="KW-0762">Sugar transport</keyword>
<comment type="function">
    <text evidence="12">Mediates both low-affinity uptake and efflux of sugar across the membrane.</text>
</comment>
<evidence type="ECO:0000313" key="14">
    <source>
        <dbReference type="Proteomes" id="UP001172457"/>
    </source>
</evidence>
<evidence type="ECO:0000256" key="6">
    <source>
        <dbReference type="ARBA" id="ARBA00022597"/>
    </source>
</evidence>
<dbReference type="Pfam" id="PF03083">
    <property type="entry name" value="MtN3_slv"/>
    <property type="match status" value="2"/>
</dbReference>
<dbReference type="Gene3D" id="1.20.1280.290">
    <property type="match status" value="2"/>
</dbReference>
<sequence length="285" mass="32258">MKLIIFSLHAGNVISFMVFLAPASMIWIYYASLKTDATLLITINAVGCVIETLYIAIYIAYAPKNVKIQTTKLVLSLNFVGFWVITLSTHYLAKVQLESRFLRKVIQTKSVEFMPIGLSFFLVLSSIMWFLYGLFQKDIYIALPNIIGFILSVLQMVLYMVYKNHNKKTIDLEKSLPTSIPSLETHPVCKAPKQDAKGETKIKDHTMTLKCTNEEDIESRVDESLVVCTTQSINDLIKDVMKEDSGLETSRGCTSMMQPIVSFDHCNQKKIMESPNQVYLIESAV</sequence>
<protein>
    <recommendedName>
        <fullName evidence="12">Bidirectional sugar transporter SWEET</fullName>
    </recommendedName>
</protein>
<keyword evidence="8" id="KW-0677">Repeat</keyword>
<dbReference type="PANTHER" id="PTHR10791">
    <property type="entry name" value="RAG1-ACTIVATING PROTEIN 1"/>
    <property type="match status" value="1"/>
</dbReference>
<evidence type="ECO:0000313" key="13">
    <source>
        <dbReference type="EMBL" id="KAJ9567904.1"/>
    </source>
</evidence>
<evidence type="ECO:0000256" key="2">
    <source>
        <dbReference type="ARBA" id="ARBA00004653"/>
    </source>
</evidence>
<feature type="transmembrane region" description="Helical" evidence="12">
    <location>
        <begin position="139"/>
        <end position="162"/>
    </location>
</feature>
<evidence type="ECO:0000256" key="3">
    <source>
        <dbReference type="ARBA" id="ARBA00007809"/>
    </source>
</evidence>
<comment type="caution">
    <text evidence="12">Lacks conserved residue(s) required for the propagation of feature annotation.</text>
</comment>
<reference evidence="13" key="1">
    <citation type="submission" date="2023-03" db="EMBL/GenBank/DDBJ databases">
        <title>Chromosome-scale reference genome and RAD-based genetic map of yellow starthistle (Centaurea solstitialis) reveal putative structural variation and QTLs associated with invader traits.</title>
        <authorList>
            <person name="Reatini B."/>
            <person name="Cang F.A."/>
            <person name="Jiang Q."/>
            <person name="Mckibben M.T.W."/>
            <person name="Barker M.S."/>
            <person name="Rieseberg L.H."/>
            <person name="Dlugosch K.M."/>
        </authorList>
    </citation>
    <scope>NUCLEOTIDE SEQUENCE</scope>
    <source>
        <strain evidence="13">CAN-66</strain>
        <tissue evidence="13">Leaf</tissue>
    </source>
</reference>
<evidence type="ECO:0000256" key="8">
    <source>
        <dbReference type="ARBA" id="ARBA00022737"/>
    </source>
</evidence>
<evidence type="ECO:0000256" key="12">
    <source>
        <dbReference type="RuleBase" id="RU910715"/>
    </source>
</evidence>
<dbReference type="PANTHER" id="PTHR10791:SF225">
    <property type="entry name" value="BIDIRECTIONAL SUGAR TRANSPORTER SWEET"/>
    <property type="match status" value="1"/>
</dbReference>
<dbReference type="Proteomes" id="UP001172457">
    <property type="component" value="Chromosome 1"/>
</dbReference>
<feature type="transmembrane region" description="Helical" evidence="12">
    <location>
        <begin position="113"/>
        <end position="132"/>
    </location>
</feature>
<comment type="caution">
    <text evidence="13">The sequence shown here is derived from an EMBL/GenBank/DDBJ whole genome shotgun (WGS) entry which is preliminary data.</text>
</comment>
<evidence type="ECO:0000256" key="7">
    <source>
        <dbReference type="ARBA" id="ARBA00022692"/>
    </source>
</evidence>
<comment type="subcellular location">
    <subcellularLocation>
        <location evidence="1">Cell membrane</location>
        <topology evidence="1">Multi-pass membrane protein</topology>
    </subcellularLocation>
    <subcellularLocation>
        <location evidence="2">Golgi apparatus membrane</location>
        <topology evidence="2">Multi-pass membrane protein</topology>
    </subcellularLocation>
</comment>
<keyword evidence="7 12" id="KW-0812">Transmembrane</keyword>
<evidence type="ECO:0000256" key="9">
    <source>
        <dbReference type="ARBA" id="ARBA00022989"/>
    </source>
</evidence>
<evidence type="ECO:0000256" key="1">
    <source>
        <dbReference type="ARBA" id="ARBA00004651"/>
    </source>
</evidence>
<comment type="similarity">
    <text evidence="3 12">Belongs to the SWEET sugar transporter family.</text>
</comment>
<feature type="transmembrane region" description="Helical" evidence="12">
    <location>
        <begin position="73"/>
        <end position="93"/>
    </location>
</feature>
<evidence type="ECO:0000256" key="4">
    <source>
        <dbReference type="ARBA" id="ARBA00022448"/>
    </source>
</evidence>
<name>A0AA38WVE1_9ASTR</name>
<gene>
    <name evidence="13" type="ORF">OSB04_003870</name>
</gene>